<dbReference type="EMBL" id="JACDTY010000007">
    <property type="protein sequence ID" value="MBA1141754.1"/>
    <property type="molecule type" value="Genomic_DNA"/>
</dbReference>
<comment type="caution">
    <text evidence="2">The sequence shown here is derived from an EMBL/GenBank/DDBJ whole genome shotgun (WGS) entry which is preliminary data.</text>
</comment>
<protein>
    <recommendedName>
        <fullName evidence="4">GIY-YIG domain-containing protein</fullName>
    </recommendedName>
</protein>
<accession>A0A838B7V2</accession>
<sequence>MAEPRVAATGIVDKPTTIYGLVDPLTNELRYVGKTVKRLPQRLVDHICAAKRTKNKRHCLAWIAGLLLAGRAPEIFELEIVQAGECWVEAEQFWIGYWRFVGADLCNRTIGGEGVPGHRQSLEQRERVRQFFSGPDSPNRGRPMSAETKDALRKARAIKEADPEWKAWADQRRIAGMTEEGKARSIAALIDPEKRSHGNAGRRAAAQTDASRSRVGAQSARQWAEKRDDIIAAQNAGKGDEWRRKQSVGKRRLWRTPAYRKKTAEAHAVKLTAADIGEIRALLASGMKASLIARRFNVDASHISGIKSGRRWTHL</sequence>
<keyword evidence="3" id="KW-1185">Reference proteome</keyword>
<reference evidence="2 3" key="1">
    <citation type="submission" date="2020-07" db="EMBL/GenBank/DDBJ databases">
        <title>Definition of the novel symbiovar canariense within Mesorhizobium novociceri, a new species of genus Mesorhizobium nodulating Cicer canariense in the Caldera de Taburiente National Park (La Palma, Canary Islands).</title>
        <authorList>
            <person name="Leon-Barrios M."/>
            <person name="Perez-Yepez J."/>
            <person name="Flores-Felix J.D."/>
            <person name="Ramirez-Baena M.H."/>
            <person name="Pulido-Suarez L."/>
            <person name="Igual J.M."/>
            <person name="Velazquez E."/>
            <person name="Peix A."/>
        </authorList>
    </citation>
    <scope>NUCLEOTIDE SEQUENCE [LARGE SCALE GENOMIC DNA]</scope>
    <source>
        <strain evidence="2 3">CCANP35</strain>
    </source>
</reference>
<name>A0A838B7V2_9HYPH</name>
<evidence type="ECO:0000313" key="3">
    <source>
        <dbReference type="Proteomes" id="UP000558284"/>
    </source>
</evidence>
<evidence type="ECO:0000313" key="2">
    <source>
        <dbReference type="EMBL" id="MBA1141754.1"/>
    </source>
</evidence>
<gene>
    <name evidence="2" type="ORF">H0241_16010</name>
</gene>
<dbReference type="RefSeq" id="WP_181058633.1">
    <property type="nucleotide sequence ID" value="NZ_JACDTY010000007.1"/>
</dbReference>
<proteinExistence type="predicted"/>
<evidence type="ECO:0000256" key="1">
    <source>
        <dbReference type="SAM" id="MobiDB-lite"/>
    </source>
</evidence>
<evidence type="ECO:0008006" key="4">
    <source>
        <dbReference type="Google" id="ProtNLM"/>
    </source>
</evidence>
<organism evidence="2 3">
    <name type="scientific">Mesorhizobium neociceri</name>
    <dbReference type="NCBI Taxonomy" id="1307853"/>
    <lineage>
        <taxon>Bacteria</taxon>
        <taxon>Pseudomonadati</taxon>
        <taxon>Pseudomonadota</taxon>
        <taxon>Alphaproteobacteria</taxon>
        <taxon>Hyphomicrobiales</taxon>
        <taxon>Phyllobacteriaceae</taxon>
        <taxon>Mesorhizobium</taxon>
    </lineage>
</organism>
<feature type="region of interest" description="Disordered" evidence="1">
    <location>
        <begin position="193"/>
        <end position="223"/>
    </location>
</feature>
<dbReference type="Proteomes" id="UP000558284">
    <property type="component" value="Unassembled WGS sequence"/>
</dbReference>
<dbReference type="AlphaFoldDB" id="A0A838B7V2"/>